<organism evidence="1 2">
    <name type="scientific">Agrobacterium rosae</name>
    <dbReference type="NCBI Taxonomy" id="1972867"/>
    <lineage>
        <taxon>Bacteria</taxon>
        <taxon>Pseudomonadati</taxon>
        <taxon>Pseudomonadota</taxon>
        <taxon>Alphaproteobacteria</taxon>
        <taxon>Hyphomicrobiales</taxon>
        <taxon>Rhizobiaceae</taxon>
        <taxon>Rhizobium/Agrobacterium group</taxon>
        <taxon>Agrobacterium</taxon>
    </lineage>
</organism>
<evidence type="ECO:0000313" key="1">
    <source>
        <dbReference type="EMBL" id="SCX28228.1"/>
    </source>
</evidence>
<gene>
    <name evidence="1" type="ORF">DSM25559_3151</name>
</gene>
<dbReference type="EMBL" id="FMUE01000007">
    <property type="protein sequence ID" value="SCX28228.1"/>
    <property type="molecule type" value="Genomic_DNA"/>
</dbReference>
<reference evidence="2" key="1">
    <citation type="submission" date="2016-10" db="EMBL/GenBank/DDBJ databases">
        <authorList>
            <person name="Wibberg D."/>
        </authorList>
    </citation>
    <scope>NUCLEOTIDE SEQUENCE [LARGE SCALE GENOMIC DNA]</scope>
</reference>
<accession>A0A1R3U2E0</accession>
<dbReference type="Proteomes" id="UP000187891">
    <property type="component" value="Unassembled WGS sequence"/>
</dbReference>
<dbReference type="AlphaFoldDB" id="A0A1R3U2E0"/>
<name>A0A1R3U2E0_9HYPH</name>
<protein>
    <submittedName>
        <fullName evidence="1">Uncharacterized protein</fullName>
    </submittedName>
</protein>
<sequence>MRVKSVDGIDARRLPIDKDAGAVNSGNHLPSLHFSPETGSIPAVAGTIPGGMPPRARREHFHRTLRGLFIKVVLAWPMMSLQQLSNQPDTKSRHHALPVIRMLPVNRRRARNFISGTPLKIDERPVLVMGLLSYMTRLRRGAQLTWQTKCLSTRPMKRRRALL</sequence>
<dbReference type="STRING" id="1907666.DSM25559_3151"/>
<proteinExistence type="predicted"/>
<evidence type="ECO:0000313" key="2">
    <source>
        <dbReference type="Proteomes" id="UP000187891"/>
    </source>
</evidence>